<dbReference type="AlphaFoldDB" id="A0A645J044"/>
<protein>
    <submittedName>
        <fullName evidence="1">Uncharacterized protein</fullName>
    </submittedName>
</protein>
<organism evidence="1">
    <name type="scientific">bioreactor metagenome</name>
    <dbReference type="NCBI Taxonomy" id="1076179"/>
    <lineage>
        <taxon>unclassified sequences</taxon>
        <taxon>metagenomes</taxon>
        <taxon>ecological metagenomes</taxon>
    </lineage>
</organism>
<dbReference type="EMBL" id="VSSQ01126865">
    <property type="protein sequence ID" value="MPN56482.1"/>
    <property type="molecule type" value="Genomic_DNA"/>
</dbReference>
<proteinExistence type="predicted"/>
<sequence>MEIHPTALRGNADKGSIKLSVMGNQNRVSPTKIIKRSDCFPFQRRIPDHVVGNPGQLRYLCRNRYLRIDKGIKAV</sequence>
<name>A0A645J044_9ZZZZ</name>
<accession>A0A645J044</accession>
<evidence type="ECO:0000313" key="1">
    <source>
        <dbReference type="EMBL" id="MPN56482.1"/>
    </source>
</evidence>
<reference evidence="1" key="1">
    <citation type="submission" date="2019-08" db="EMBL/GenBank/DDBJ databases">
        <authorList>
            <person name="Kucharzyk K."/>
            <person name="Murdoch R.W."/>
            <person name="Higgins S."/>
            <person name="Loffler F."/>
        </authorList>
    </citation>
    <scope>NUCLEOTIDE SEQUENCE</scope>
</reference>
<comment type="caution">
    <text evidence="1">The sequence shown here is derived from an EMBL/GenBank/DDBJ whole genome shotgun (WGS) entry which is preliminary data.</text>
</comment>
<gene>
    <name evidence="1" type="ORF">SDC9_204172</name>
</gene>